<evidence type="ECO:0000313" key="3">
    <source>
        <dbReference type="Proteomes" id="UP000306740"/>
    </source>
</evidence>
<accession>A0A5C4MEL7</accession>
<proteinExistence type="predicted"/>
<dbReference type="OrthoDB" id="4332270at2"/>
<name>A0A5C4MEL7_9ACTN</name>
<protein>
    <recommendedName>
        <fullName evidence="4">DUF1795 domain-containing protein</fullName>
    </recommendedName>
</protein>
<organism evidence="2 3">
    <name type="scientific">Mumia zhuanghuii</name>
    <dbReference type="NCBI Taxonomy" id="2585211"/>
    <lineage>
        <taxon>Bacteria</taxon>
        <taxon>Bacillati</taxon>
        <taxon>Actinomycetota</taxon>
        <taxon>Actinomycetes</taxon>
        <taxon>Propionibacteriales</taxon>
        <taxon>Nocardioidaceae</taxon>
        <taxon>Mumia</taxon>
    </lineage>
</organism>
<dbReference type="RefSeq" id="WP_139085981.1">
    <property type="nucleotide sequence ID" value="NZ_VDFR01000121.1"/>
</dbReference>
<dbReference type="EMBL" id="VDFR01000157">
    <property type="protein sequence ID" value="TNC34394.1"/>
    <property type="molecule type" value="Genomic_DNA"/>
</dbReference>
<comment type="caution">
    <text evidence="2">The sequence shown here is derived from an EMBL/GenBank/DDBJ whole genome shotgun (WGS) entry which is preliminary data.</text>
</comment>
<sequence>MSRERSRVPRDFTFVLPDDWARIRLGRRDRKGDVDRVVNLVTGRRPDRDSLAPQVRRLLEETTERVDPGAVELYLSFSAPQGYPIACSMTVTLSQQAELGVTAEEVLAGFLTVGGRDADRSAGLHLGHPCGRVARMVPATVEGSRFDTLVVQHAFVIPGTTEFVLLDFSTPLLPLAEAMSALFDAVARSFTWVW</sequence>
<reference evidence="2 3" key="1">
    <citation type="submission" date="2019-05" db="EMBL/GenBank/DDBJ databases">
        <title>Mumia sp. nov., isolated from the intestinal contents of plateau pika (Ochotona curzoniae) in the Qinghai-Tibet plateau of China.</title>
        <authorList>
            <person name="Tian Z."/>
        </authorList>
    </citation>
    <scope>NUCLEOTIDE SEQUENCE [LARGE SCALE GENOMIC DNA]</scope>
    <source>
        <strain evidence="3">527</strain>
        <strain evidence="2">Z527</strain>
    </source>
</reference>
<gene>
    <name evidence="2" type="ORF">FHE65_24410</name>
    <name evidence="1" type="ORF">FHE65_27875</name>
</gene>
<dbReference type="Proteomes" id="UP000306740">
    <property type="component" value="Unassembled WGS sequence"/>
</dbReference>
<dbReference type="AlphaFoldDB" id="A0A5C4MEL7"/>
<evidence type="ECO:0000313" key="1">
    <source>
        <dbReference type="EMBL" id="TNC34394.1"/>
    </source>
</evidence>
<evidence type="ECO:0000313" key="2">
    <source>
        <dbReference type="EMBL" id="TNC38335.1"/>
    </source>
</evidence>
<dbReference type="EMBL" id="VDFR01000121">
    <property type="protein sequence ID" value="TNC38335.1"/>
    <property type="molecule type" value="Genomic_DNA"/>
</dbReference>
<evidence type="ECO:0008006" key="4">
    <source>
        <dbReference type="Google" id="ProtNLM"/>
    </source>
</evidence>